<reference evidence="1 2" key="1">
    <citation type="submission" date="2017-07" db="EMBL/GenBank/DDBJ databases">
        <authorList>
            <person name="Talla V."/>
            <person name="Backstrom N."/>
        </authorList>
    </citation>
    <scope>NUCLEOTIDE SEQUENCE [LARGE SCALE GENOMIC DNA]</scope>
</reference>
<evidence type="ECO:0000313" key="1">
    <source>
        <dbReference type="EMBL" id="VVD02424.1"/>
    </source>
</evidence>
<name>A0A5E4QZ99_9NEOP</name>
<dbReference type="EMBL" id="FZQP02006077">
    <property type="protein sequence ID" value="VVD02424.1"/>
    <property type="molecule type" value="Genomic_DNA"/>
</dbReference>
<dbReference type="AlphaFoldDB" id="A0A5E4QZ99"/>
<organism evidence="1 2">
    <name type="scientific">Leptidea sinapis</name>
    <dbReference type="NCBI Taxonomy" id="189913"/>
    <lineage>
        <taxon>Eukaryota</taxon>
        <taxon>Metazoa</taxon>
        <taxon>Ecdysozoa</taxon>
        <taxon>Arthropoda</taxon>
        <taxon>Hexapoda</taxon>
        <taxon>Insecta</taxon>
        <taxon>Pterygota</taxon>
        <taxon>Neoptera</taxon>
        <taxon>Endopterygota</taxon>
        <taxon>Lepidoptera</taxon>
        <taxon>Glossata</taxon>
        <taxon>Ditrysia</taxon>
        <taxon>Papilionoidea</taxon>
        <taxon>Pieridae</taxon>
        <taxon>Dismorphiinae</taxon>
        <taxon>Leptidea</taxon>
    </lineage>
</organism>
<sequence length="194" mass="22188">MASCGDFRAQYSMLETLMRWLIPREEVAVRKEAAVKWFPSTLYNKNAVDIFLERHWVNFIKDARDFLNAQNEQSDTITSAHCKKLTIGDLVVVSGKDNTRWIDVNTGGKCISMMLDIKLLDVLQASTNLCDTLVIPEDNVNSVQLLMRSIRVSKGNSFYMPVLLDIEKEQQSIEDRRKSSIVNITIGQRSQWLS</sequence>
<proteinExistence type="predicted"/>
<accession>A0A5E4QZ99</accession>
<evidence type="ECO:0000313" key="2">
    <source>
        <dbReference type="Proteomes" id="UP000324832"/>
    </source>
</evidence>
<keyword evidence="2" id="KW-1185">Reference proteome</keyword>
<protein>
    <submittedName>
        <fullName evidence="1">Uncharacterized protein</fullName>
    </submittedName>
</protein>
<gene>
    <name evidence="1" type="ORF">LSINAPIS_LOCUS12643</name>
</gene>
<dbReference type="Proteomes" id="UP000324832">
    <property type="component" value="Unassembled WGS sequence"/>
</dbReference>